<name>A0A5E4M4I1_9HEMI</name>
<dbReference type="Proteomes" id="UP000325440">
    <property type="component" value="Unassembled WGS sequence"/>
</dbReference>
<keyword evidence="2" id="KW-1185">Reference proteome</keyword>
<accession>A0A5E4M4I1</accession>
<evidence type="ECO:0000313" key="1">
    <source>
        <dbReference type="EMBL" id="VVC26113.1"/>
    </source>
</evidence>
<gene>
    <name evidence="1" type="ORF">CINCED_3A016770</name>
</gene>
<proteinExistence type="predicted"/>
<reference evidence="1 2" key="1">
    <citation type="submission" date="2019-08" db="EMBL/GenBank/DDBJ databases">
        <authorList>
            <person name="Alioto T."/>
            <person name="Alioto T."/>
            <person name="Gomez Garrido J."/>
        </authorList>
    </citation>
    <scope>NUCLEOTIDE SEQUENCE [LARGE SCALE GENOMIC DNA]</scope>
</reference>
<organism evidence="1 2">
    <name type="scientific">Cinara cedri</name>
    <dbReference type="NCBI Taxonomy" id="506608"/>
    <lineage>
        <taxon>Eukaryota</taxon>
        <taxon>Metazoa</taxon>
        <taxon>Ecdysozoa</taxon>
        <taxon>Arthropoda</taxon>
        <taxon>Hexapoda</taxon>
        <taxon>Insecta</taxon>
        <taxon>Pterygota</taxon>
        <taxon>Neoptera</taxon>
        <taxon>Paraneoptera</taxon>
        <taxon>Hemiptera</taxon>
        <taxon>Sternorrhyncha</taxon>
        <taxon>Aphidomorpha</taxon>
        <taxon>Aphidoidea</taxon>
        <taxon>Aphididae</taxon>
        <taxon>Lachninae</taxon>
        <taxon>Cinara</taxon>
    </lineage>
</organism>
<sequence>MKLKEYMVKVHITKKLCINGTTKVGISKMKVDTFFTNFQIQMSIPIHCQPEHNI</sequence>
<evidence type="ECO:0000313" key="2">
    <source>
        <dbReference type="Proteomes" id="UP000325440"/>
    </source>
</evidence>
<dbReference type="AlphaFoldDB" id="A0A5E4M4I1"/>
<dbReference type="EMBL" id="CABPRJ010000025">
    <property type="protein sequence ID" value="VVC26113.1"/>
    <property type="molecule type" value="Genomic_DNA"/>
</dbReference>
<protein>
    <submittedName>
        <fullName evidence="1">Uncharacterized protein</fullName>
    </submittedName>
</protein>